<sequence length="109" mass="12708">MSEAWNAGLVATSSHPFLLCLNSCKTRLQAWNRDVFGAFRHVGQEIAPLQKLLEWLEMQTTSSNVIKNMRETKVELNCWLDKEAATWKQRSRVDWFKEGDFNTSFFHAK</sequence>
<dbReference type="Proteomes" id="UP001324115">
    <property type="component" value="Unassembled WGS sequence"/>
</dbReference>
<organism evidence="1 2">
    <name type="scientific">Quercus rubra</name>
    <name type="common">Northern red oak</name>
    <name type="synonym">Quercus borealis</name>
    <dbReference type="NCBI Taxonomy" id="3512"/>
    <lineage>
        <taxon>Eukaryota</taxon>
        <taxon>Viridiplantae</taxon>
        <taxon>Streptophyta</taxon>
        <taxon>Embryophyta</taxon>
        <taxon>Tracheophyta</taxon>
        <taxon>Spermatophyta</taxon>
        <taxon>Magnoliopsida</taxon>
        <taxon>eudicotyledons</taxon>
        <taxon>Gunneridae</taxon>
        <taxon>Pentapetalae</taxon>
        <taxon>rosids</taxon>
        <taxon>fabids</taxon>
        <taxon>Fagales</taxon>
        <taxon>Fagaceae</taxon>
        <taxon>Quercus</taxon>
    </lineage>
</organism>
<dbReference type="EMBL" id="JAXUIC010000272">
    <property type="protein sequence ID" value="KAK4545605.1"/>
    <property type="molecule type" value="Genomic_DNA"/>
</dbReference>
<proteinExistence type="predicted"/>
<keyword evidence="2" id="KW-1185">Reference proteome</keyword>
<evidence type="ECO:0000313" key="1">
    <source>
        <dbReference type="EMBL" id="KAK4545605.1"/>
    </source>
</evidence>
<dbReference type="AlphaFoldDB" id="A0AAN7I5T2"/>
<reference evidence="1 2" key="1">
    <citation type="journal article" date="2023" name="G3 (Bethesda)">
        <title>A haplotype-resolved chromosome-scale genome for Quercus rubra L. provides insights into the genetics of adaptive traits for red oak species.</title>
        <authorList>
            <person name="Kapoor B."/>
            <person name="Jenkins J."/>
            <person name="Schmutz J."/>
            <person name="Zhebentyayeva T."/>
            <person name="Kuelheim C."/>
            <person name="Coggeshall M."/>
            <person name="Heim C."/>
            <person name="Lasky J.R."/>
            <person name="Leites L."/>
            <person name="Islam-Faridi N."/>
            <person name="Romero-Severson J."/>
            <person name="DeLeo V.L."/>
            <person name="Lucas S.M."/>
            <person name="Lazic D."/>
            <person name="Gailing O."/>
            <person name="Carlson J."/>
            <person name="Staton M."/>
        </authorList>
    </citation>
    <scope>NUCLEOTIDE SEQUENCE [LARGE SCALE GENOMIC DNA]</scope>
    <source>
        <strain evidence="1">Pseudo-F2</strain>
    </source>
</reference>
<protein>
    <submittedName>
        <fullName evidence="1">Uncharacterized protein</fullName>
    </submittedName>
</protein>
<accession>A0AAN7I5T2</accession>
<evidence type="ECO:0000313" key="2">
    <source>
        <dbReference type="Proteomes" id="UP001324115"/>
    </source>
</evidence>
<gene>
    <name evidence="1" type="ORF">RGQ29_032928</name>
</gene>
<name>A0AAN7I5T2_QUERU</name>
<comment type="caution">
    <text evidence="1">The sequence shown here is derived from an EMBL/GenBank/DDBJ whole genome shotgun (WGS) entry which is preliminary data.</text>
</comment>